<name>A0A1X1Z628_9MYCO</name>
<dbReference type="Proteomes" id="UP000193529">
    <property type="component" value="Unassembled WGS sequence"/>
</dbReference>
<evidence type="ECO:0000313" key="1">
    <source>
        <dbReference type="EMBL" id="ORW18843.1"/>
    </source>
</evidence>
<accession>A0A1X1Z628</accession>
<keyword evidence="2" id="KW-1185">Reference proteome</keyword>
<protein>
    <submittedName>
        <fullName evidence="1">Uncharacterized protein</fullName>
    </submittedName>
</protein>
<gene>
    <name evidence="1" type="ORF">AWC19_18935</name>
</gene>
<comment type="caution">
    <text evidence="1">The sequence shown here is derived from an EMBL/GenBank/DDBJ whole genome shotgun (WGS) entry which is preliminary data.</text>
</comment>
<proteinExistence type="predicted"/>
<reference evidence="1 2" key="1">
    <citation type="submission" date="2016-01" db="EMBL/GenBank/DDBJ databases">
        <title>The new phylogeny of the genus Mycobacterium.</title>
        <authorList>
            <person name="Tarcisio F."/>
            <person name="Conor M."/>
            <person name="Antonella G."/>
            <person name="Elisabetta G."/>
            <person name="Giulia F.S."/>
            <person name="Sara T."/>
            <person name="Anna F."/>
            <person name="Clotilde B."/>
            <person name="Roberto B."/>
            <person name="Veronica D.S."/>
            <person name="Fabio R."/>
            <person name="Monica P."/>
            <person name="Olivier J."/>
            <person name="Enrico T."/>
            <person name="Nicola S."/>
        </authorList>
    </citation>
    <scope>NUCLEOTIDE SEQUENCE [LARGE SCALE GENOMIC DNA]</scope>
    <source>
        <strain evidence="1 2">DSM 44572</strain>
    </source>
</reference>
<organism evidence="1 2">
    <name type="scientific">Mycobacterium palustre</name>
    <dbReference type="NCBI Taxonomy" id="153971"/>
    <lineage>
        <taxon>Bacteria</taxon>
        <taxon>Bacillati</taxon>
        <taxon>Actinomycetota</taxon>
        <taxon>Actinomycetes</taxon>
        <taxon>Mycobacteriales</taxon>
        <taxon>Mycobacteriaceae</taxon>
        <taxon>Mycobacterium</taxon>
        <taxon>Mycobacterium simiae complex</taxon>
    </lineage>
</organism>
<dbReference type="AlphaFoldDB" id="A0A1X1Z628"/>
<dbReference type="EMBL" id="LQPJ01000136">
    <property type="protein sequence ID" value="ORW18843.1"/>
    <property type="molecule type" value="Genomic_DNA"/>
</dbReference>
<sequence>MYSAYVDEVWHQFVLFTVEYSKFCTKYFGSYRHHFPSNAPGASVGGPPEATLAEFGARYREIFGVDLPQVWDDSRCVTPHRRIVNRYCGRLVLGSVDGMAELTDGSGRVFLSVNDIAREALRFIAGTGAFYVRELPGDLTDEEKIALIAGLVETRILRVG</sequence>
<evidence type="ECO:0000313" key="2">
    <source>
        <dbReference type="Proteomes" id="UP000193529"/>
    </source>
</evidence>